<proteinExistence type="predicted"/>
<evidence type="ECO:0000313" key="2">
    <source>
        <dbReference type="Proteomes" id="UP001499988"/>
    </source>
</evidence>
<sequence length="85" mass="9266">MDDVVSDRKHVVAVEVDTAMYESFSCIDATGGLCAAVREIPPGDGYKVLRIRYGKDYMAIKVQADLTSGWILNEQGVALRARTGT</sequence>
<accession>A0ABP9FHF6</accession>
<gene>
    <name evidence="1" type="ORF">GCM10023333_41640</name>
</gene>
<comment type="caution">
    <text evidence="1">The sequence shown here is derived from an EMBL/GenBank/DDBJ whole genome shotgun (WGS) entry which is preliminary data.</text>
</comment>
<evidence type="ECO:0000313" key="1">
    <source>
        <dbReference type="EMBL" id="GAA4903150.1"/>
    </source>
</evidence>
<protein>
    <submittedName>
        <fullName evidence="1">Uncharacterized protein</fullName>
    </submittedName>
</protein>
<keyword evidence="2" id="KW-1185">Reference proteome</keyword>
<reference evidence="2" key="1">
    <citation type="journal article" date="2019" name="Int. J. Syst. Evol. Microbiol.">
        <title>The Global Catalogue of Microorganisms (GCM) 10K type strain sequencing project: providing services to taxonomists for standard genome sequencing and annotation.</title>
        <authorList>
            <consortium name="The Broad Institute Genomics Platform"/>
            <consortium name="The Broad Institute Genome Sequencing Center for Infectious Disease"/>
            <person name="Wu L."/>
            <person name="Ma J."/>
        </authorList>
    </citation>
    <scope>NUCLEOTIDE SEQUENCE [LARGE SCALE GENOMIC DNA]</scope>
    <source>
        <strain evidence="2">JCM 18401</strain>
    </source>
</reference>
<name>A0ABP9FHF6_9GAMM</name>
<dbReference type="Proteomes" id="UP001499988">
    <property type="component" value="Unassembled WGS sequence"/>
</dbReference>
<organism evidence="1 2">
    <name type="scientific">Ferrimonas pelagia</name>
    <dbReference type="NCBI Taxonomy" id="1177826"/>
    <lineage>
        <taxon>Bacteria</taxon>
        <taxon>Pseudomonadati</taxon>
        <taxon>Pseudomonadota</taxon>
        <taxon>Gammaproteobacteria</taxon>
        <taxon>Alteromonadales</taxon>
        <taxon>Ferrimonadaceae</taxon>
        <taxon>Ferrimonas</taxon>
    </lineage>
</organism>
<dbReference type="EMBL" id="BAABJZ010000106">
    <property type="protein sequence ID" value="GAA4903150.1"/>
    <property type="molecule type" value="Genomic_DNA"/>
</dbReference>